<dbReference type="GO" id="GO:0016491">
    <property type="term" value="F:oxidoreductase activity"/>
    <property type="evidence" value="ECO:0007669"/>
    <property type="project" value="UniProtKB-KW"/>
</dbReference>
<gene>
    <name evidence="4" type="ORF">S12H4_21789</name>
</gene>
<reference evidence="4" key="1">
    <citation type="journal article" date="2014" name="Front. Microbiol.">
        <title>High frequency of phylogenetically diverse reductive dehalogenase-homologous genes in deep subseafloor sedimentary metagenomes.</title>
        <authorList>
            <person name="Kawai M."/>
            <person name="Futagami T."/>
            <person name="Toyoda A."/>
            <person name="Takaki Y."/>
            <person name="Nishi S."/>
            <person name="Hori S."/>
            <person name="Arai W."/>
            <person name="Tsubouchi T."/>
            <person name="Morono Y."/>
            <person name="Uchiyama I."/>
            <person name="Ito T."/>
            <person name="Fujiyama A."/>
            <person name="Inagaki F."/>
            <person name="Takami H."/>
        </authorList>
    </citation>
    <scope>NUCLEOTIDE SEQUENCE</scope>
    <source>
        <strain evidence="4">Expedition CK06-06</strain>
    </source>
</reference>
<evidence type="ECO:0000259" key="3">
    <source>
        <dbReference type="Pfam" id="PF07992"/>
    </source>
</evidence>
<dbReference type="PRINTS" id="PR00469">
    <property type="entry name" value="PNDRDTASEII"/>
</dbReference>
<protein>
    <recommendedName>
        <fullName evidence="3">FAD/NAD(P)-binding domain-containing protein</fullName>
    </recommendedName>
</protein>
<dbReference type="PANTHER" id="PTHR48105">
    <property type="entry name" value="THIOREDOXIN REDUCTASE 1-RELATED-RELATED"/>
    <property type="match status" value="1"/>
</dbReference>
<dbReference type="SUPFAM" id="SSF51971">
    <property type="entry name" value="Nucleotide-binding domain"/>
    <property type="match status" value="1"/>
</dbReference>
<comment type="caution">
    <text evidence="4">The sequence shown here is derived from an EMBL/GenBank/DDBJ whole genome shotgun (WGS) entry which is preliminary data.</text>
</comment>
<dbReference type="PRINTS" id="PR00368">
    <property type="entry name" value="FADPNR"/>
</dbReference>
<evidence type="ECO:0000313" key="4">
    <source>
        <dbReference type="EMBL" id="GAI85595.1"/>
    </source>
</evidence>
<accession>X1TDD8</accession>
<evidence type="ECO:0000256" key="1">
    <source>
        <dbReference type="ARBA" id="ARBA00022630"/>
    </source>
</evidence>
<name>X1TDD8_9ZZZZ</name>
<dbReference type="InterPro" id="IPR023753">
    <property type="entry name" value="FAD/NAD-binding_dom"/>
</dbReference>
<dbReference type="InterPro" id="IPR036188">
    <property type="entry name" value="FAD/NAD-bd_sf"/>
</dbReference>
<keyword evidence="2" id="KW-0560">Oxidoreductase</keyword>
<dbReference type="EMBL" id="BARW01011262">
    <property type="protein sequence ID" value="GAI85595.1"/>
    <property type="molecule type" value="Genomic_DNA"/>
</dbReference>
<keyword evidence="1" id="KW-0285">Flavoprotein</keyword>
<proteinExistence type="predicted"/>
<dbReference type="Pfam" id="PF07992">
    <property type="entry name" value="Pyr_redox_2"/>
    <property type="match status" value="1"/>
</dbReference>
<dbReference type="Gene3D" id="3.50.50.60">
    <property type="entry name" value="FAD/NAD(P)-binding domain"/>
    <property type="match status" value="1"/>
</dbReference>
<dbReference type="AlphaFoldDB" id="X1TDD8"/>
<evidence type="ECO:0000256" key="2">
    <source>
        <dbReference type="ARBA" id="ARBA00023002"/>
    </source>
</evidence>
<feature type="domain" description="FAD/NAD(P)-binding" evidence="3">
    <location>
        <begin position="3"/>
        <end position="176"/>
    </location>
</feature>
<sequence>MAEIIIIGGGPAGLSAGIYTARAGRETLIIDNGDCTACKIDRLDNYLGFPRGISGKELIQRGREQARRFGCTLLTQEVLVARQKEETTFMIETEQDSYSAQAIILATGASYQKPGIEGIENFEGRGVSFCVQCDGYFFRDRKIAVIGSQNLAGKEVIDLTNYTRNITLFTNAEKLHMNKRFFKVAPGK</sequence>
<dbReference type="InterPro" id="IPR050097">
    <property type="entry name" value="Ferredoxin-NADP_redctase_2"/>
</dbReference>
<organism evidence="4">
    <name type="scientific">marine sediment metagenome</name>
    <dbReference type="NCBI Taxonomy" id="412755"/>
    <lineage>
        <taxon>unclassified sequences</taxon>
        <taxon>metagenomes</taxon>
        <taxon>ecological metagenomes</taxon>
    </lineage>
</organism>